<dbReference type="InterPro" id="IPR055100">
    <property type="entry name" value="GNAT_LYC1-like"/>
</dbReference>
<keyword evidence="3" id="KW-1185">Reference proteome</keyword>
<reference evidence="3" key="1">
    <citation type="submission" date="2016-03" db="EMBL/GenBank/DDBJ databases">
        <authorList>
            <person name="Devillers H."/>
        </authorList>
    </citation>
    <scope>NUCLEOTIDE SEQUENCE [LARGE SCALE GENOMIC DNA]</scope>
</reference>
<name>A0A1G4KET7_9SACH</name>
<dbReference type="EMBL" id="LT598468">
    <property type="protein sequence ID" value="SCV03069.1"/>
    <property type="molecule type" value="Genomic_DNA"/>
</dbReference>
<dbReference type="InterPro" id="IPR053013">
    <property type="entry name" value="LAT"/>
</dbReference>
<dbReference type="OrthoDB" id="2020070at2759"/>
<dbReference type="Pfam" id="PF22998">
    <property type="entry name" value="GNAT_LYC1-like"/>
    <property type="match status" value="1"/>
</dbReference>
<dbReference type="PANTHER" id="PTHR34815:SF2">
    <property type="entry name" value="N-ACETYLTRANSFERASE DOMAIN-CONTAINING PROTEIN"/>
    <property type="match status" value="1"/>
</dbReference>
<dbReference type="PANTHER" id="PTHR34815">
    <property type="entry name" value="LYSINE ACETYLTRANSFERASE"/>
    <property type="match status" value="1"/>
</dbReference>
<proteinExistence type="predicted"/>
<evidence type="ECO:0000313" key="3">
    <source>
        <dbReference type="Proteomes" id="UP000191024"/>
    </source>
</evidence>
<dbReference type="AlphaFoldDB" id="A0A1G4KET7"/>
<dbReference type="InterPro" id="IPR016181">
    <property type="entry name" value="Acyl_CoA_acyltransferase"/>
</dbReference>
<protein>
    <submittedName>
        <fullName evidence="2">LAMI_0H05226g1_1</fullName>
    </submittedName>
</protein>
<evidence type="ECO:0000313" key="2">
    <source>
        <dbReference type="EMBL" id="SCV03069.1"/>
    </source>
</evidence>
<sequence length="399" mass="45725">MASSRERLMLEQVTDPEIIRFTHLQNSEAWRSKYLTAEEYAEREKLLGSSAISTRNKCLEMQEQFPDTYSWLGLKYFVLKNKSLPETSKMSQIVSSCETLNRIGWMVGPESSEIRPVLSVCIGGVFTSKENRGKGYAGEMITRLNAFYDDLGSQPDAPRLLRDKIMFLYSEVGEYYSKFGYISKPVPVHAISSLEGLVNVFCAANVVDGDGRSLGFDDYEDLIELEKEQFQKSLVKLQRAHPNSHIFTVEPSLEIYQWFKHRDIFLASKVNPESLPPTKFGFALPDGSHVIWHHHWPEKALYIVKICINDDTINKEGTLKRLLAESVAEAARSGLDHLEFWDEEIADFEWSRSLFEYLESSENKENLYKENGSRSAIRPPEGCSSGGFIWDNNTKFCWF</sequence>
<dbReference type="SUPFAM" id="SSF55729">
    <property type="entry name" value="Acyl-CoA N-acyltransferases (Nat)"/>
    <property type="match status" value="1"/>
</dbReference>
<gene>
    <name evidence="2" type="ORF">LAMI_0H05226G</name>
</gene>
<dbReference type="Gene3D" id="3.40.630.30">
    <property type="match status" value="1"/>
</dbReference>
<feature type="domain" description="LYC1 C-terminal" evidence="1">
    <location>
        <begin position="213"/>
        <end position="399"/>
    </location>
</feature>
<dbReference type="STRING" id="1230905.A0A1G4KET7"/>
<dbReference type="Proteomes" id="UP000191024">
    <property type="component" value="Chromosome H"/>
</dbReference>
<evidence type="ECO:0000259" key="1">
    <source>
        <dbReference type="Pfam" id="PF22998"/>
    </source>
</evidence>
<organism evidence="2 3">
    <name type="scientific">Lachancea mirantina</name>
    <dbReference type="NCBI Taxonomy" id="1230905"/>
    <lineage>
        <taxon>Eukaryota</taxon>
        <taxon>Fungi</taxon>
        <taxon>Dikarya</taxon>
        <taxon>Ascomycota</taxon>
        <taxon>Saccharomycotina</taxon>
        <taxon>Saccharomycetes</taxon>
        <taxon>Saccharomycetales</taxon>
        <taxon>Saccharomycetaceae</taxon>
        <taxon>Lachancea</taxon>
    </lineage>
</organism>
<accession>A0A1G4KET7</accession>